<feature type="domain" description="AMP-dependent synthetase/ligase" evidence="3">
    <location>
        <begin position="20"/>
        <end position="428"/>
    </location>
</feature>
<protein>
    <submittedName>
        <fullName evidence="4">Long-chain acyl-CoA synthetase</fullName>
    </submittedName>
</protein>
<proteinExistence type="predicted"/>
<accession>A0A2N9JDV1</accession>
<dbReference type="GO" id="GO:0016020">
    <property type="term" value="C:membrane"/>
    <property type="evidence" value="ECO:0007669"/>
    <property type="project" value="TreeGrafter"/>
</dbReference>
<dbReference type="Proteomes" id="UP000238164">
    <property type="component" value="Chromosome 1"/>
</dbReference>
<dbReference type="CDD" id="cd05907">
    <property type="entry name" value="VL_LC_FACS_like"/>
    <property type="match status" value="1"/>
</dbReference>
<dbReference type="EMBL" id="LT985188">
    <property type="protein sequence ID" value="SPD85554.1"/>
    <property type="molecule type" value="Genomic_DNA"/>
</dbReference>
<keyword evidence="2" id="KW-0067">ATP-binding</keyword>
<dbReference type="KEGG" id="mgg:MPLG2_0518"/>
<evidence type="ECO:0000313" key="5">
    <source>
        <dbReference type="Proteomes" id="UP000238164"/>
    </source>
</evidence>
<reference evidence="4 5" key="1">
    <citation type="submission" date="2018-02" db="EMBL/GenBank/DDBJ databases">
        <authorList>
            <person name="Cohen D.B."/>
            <person name="Kent A.D."/>
        </authorList>
    </citation>
    <scope>NUCLEOTIDE SEQUENCE [LARGE SCALE GENOMIC DNA]</scope>
    <source>
        <strain evidence="4">1</strain>
    </source>
</reference>
<evidence type="ECO:0000256" key="1">
    <source>
        <dbReference type="ARBA" id="ARBA00022741"/>
    </source>
</evidence>
<dbReference type="PROSITE" id="PS00455">
    <property type="entry name" value="AMP_BINDING"/>
    <property type="match status" value="1"/>
</dbReference>
<gene>
    <name evidence="4" type="ORF">MPLG2_0518</name>
</gene>
<evidence type="ECO:0000256" key="2">
    <source>
        <dbReference type="ARBA" id="ARBA00022840"/>
    </source>
</evidence>
<keyword evidence="1" id="KW-0547">Nucleotide-binding</keyword>
<dbReference type="GO" id="GO:0004467">
    <property type="term" value="F:long-chain fatty acid-CoA ligase activity"/>
    <property type="evidence" value="ECO:0007669"/>
    <property type="project" value="TreeGrafter"/>
</dbReference>
<sequence length="606" mass="66309">MNAEADALLNGKPESIGDLFDWRVATTPDDEAFRYPDSSDGWVSLTWAQTRERVRELGAGLLTLSVGQAERVAIASTTRLEWILADLAVNVIGAATTTIYPNTAPDDFQYIVNHSASKVLIAENADQAAKLDGSDASVDFVVLIDGEGDGEHTLSWQQLIERGRQKLAEQPDCVEQAREGVGFDSLATLIYTSGTTGRPKGVELVQSNWMSVGYGVEELQIIDADDVQYLWLPLSHVFGKCLIGIQLVIGFTSAVDGRIDRIVPNLKHVQPTFMCGAPRIFEKVRATVLSMGATGLKGTISRWAFTVGRQSRPYRLENRPMPLLLKVQYRLADRLVFSRLRETMGGKMRFMVSGSAKLNAKVQGWFYSAGLVIIEGYGLTETTAVSFVNVPAHPRFGTVGQVLPGTEVKIADDGEVLLRGPAIMTGYHNAPDLTAEALVDGWFHTGDIGHLDGDNNLTLTDRKKDLMKTSGGKYVAPQKVEGALVAAMPFVSQAVAVGEGRKYISALLTLDADNAKRWAAHNGLADASYADIVASPAAHEAVQNFIDRANQGLQRWERVKKFTILPQEFSVDEGEVTPSMKIRRSQIAEKYADEIDAMYDKEDIDE</sequence>
<dbReference type="Pfam" id="PF23562">
    <property type="entry name" value="AMP-binding_C_3"/>
    <property type="match status" value="1"/>
</dbReference>
<dbReference type="OrthoDB" id="9803968at2"/>
<keyword evidence="5" id="KW-1185">Reference proteome</keyword>
<organism evidence="4 5">
    <name type="scientific">Micropruina glycogenica</name>
    <dbReference type="NCBI Taxonomy" id="75385"/>
    <lineage>
        <taxon>Bacteria</taxon>
        <taxon>Bacillati</taxon>
        <taxon>Actinomycetota</taxon>
        <taxon>Actinomycetes</taxon>
        <taxon>Propionibacteriales</taxon>
        <taxon>Nocardioidaceae</taxon>
        <taxon>Micropruina</taxon>
    </lineage>
</organism>
<dbReference type="InterPro" id="IPR000873">
    <property type="entry name" value="AMP-dep_synth/lig_dom"/>
</dbReference>
<dbReference type="AlphaFoldDB" id="A0A2N9JDV1"/>
<dbReference type="GO" id="GO:0005524">
    <property type="term" value="F:ATP binding"/>
    <property type="evidence" value="ECO:0007669"/>
    <property type="project" value="UniProtKB-KW"/>
</dbReference>
<dbReference type="Gene3D" id="3.40.50.12780">
    <property type="entry name" value="N-terminal domain of ligase-like"/>
    <property type="match status" value="1"/>
</dbReference>
<dbReference type="InterPro" id="IPR042099">
    <property type="entry name" value="ANL_N_sf"/>
</dbReference>
<name>A0A2N9JDV1_9ACTN</name>
<dbReference type="PANTHER" id="PTHR43272">
    <property type="entry name" value="LONG-CHAIN-FATTY-ACID--COA LIGASE"/>
    <property type="match status" value="1"/>
</dbReference>
<dbReference type="InterPro" id="IPR020845">
    <property type="entry name" value="AMP-binding_CS"/>
</dbReference>
<dbReference type="RefSeq" id="WP_105184758.1">
    <property type="nucleotide sequence ID" value="NZ_BAAAGO010000042.1"/>
</dbReference>
<dbReference type="Pfam" id="PF00501">
    <property type="entry name" value="AMP-binding"/>
    <property type="match status" value="1"/>
</dbReference>
<evidence type="ECO:0000313" key="4">
    <source>
        <dbReference type="EMBL" id="SPD85554.1"/>
    </source>
</evidence>
<evidence type="ECO:0000259" key="3">
    <source>
        <dbReference type="Pfam" id="PF00501"/>
    </source>
</evidence>
<dbReference type="PANTHER" id="PTHR43272:SF33">
    <property type="entry name" value="AMP-BINDING DOMAIN-CONTAINING PROTEIN-RELATED"/>
    <property type="match status" value="1"/>
</dbReference>
<dbReference type="SUPFAM" id="SSF56801">
    <property type="entry name" value="Acetyl-CoA synthetase-like"/>
    <property type="match status" value="1"/>
</dbReference>